<protein>
    <submittedName>
        <fullName evidence="2">Uncharacterized protein</fullName>
    </submittedName>
</protein>
<gene>
    <name evidence="2" type="primary">not</name>
    <name evidence="2" type="ORF">NARRFE1_00090</name>
</gene>
<reference evidence="2 3" key="1">
    <citation type="journal article" date="2017" name="Proc. Natl. Acad. Sci. U.S.A.">
        <title>Small genome symbiont underlies cuticle hardness in beetles.</title>
        <authorList>
            <person name="Anbutsu H."/>
            <person name="Moriyama M."/>
            <person name="Nikoh N."/>
            <person name="Hosokawa T."/>
            <person name="Futahashi R."/>
            <person name="Tanahashi M."/>
            <person name="Meng X.Y."/>
            <person name="Kuriwada T."/>
            <person name="Mori N."/>
            <person name="Oshima K."/>
            <person name="Hattori M."/>
            <person name="Fujie M."/>
            <person name="Satoh N."/>
            <person name="Maeda T."/>
            <person name="Shigenobu S."/>
            <person name="Koga R."/>
            <person name="Fukatsu T."/>
        </authorList>
    </citation>
    <scope>NUCLEOTIDE SEQUENCE [LARGE SCALE GENOMIC DNA]</scope>
    <source>
        <strain evidence="2">NARRFE1</strain>
    </source>
</reference>
<organism evidence="2 3">
    <name type="scientific">endosymbiont of Rhynchophorus ferrugineus</name>
    <dbReference type="NCBI Taxonomy" id="1972133"/>
    <lineage>
        <taxon>Bacteria</taxon>
        <taxon>Pseudomonadati</taxon>
        <taxon>Pseudomonadota</taxon>
        <taxon>Gammaproteobacteria</taxon>
        <taxon>Candidatus Nardonella</taxon>
    </lineage>
</organism>
<feature type="transmembrane region" description="Helical" evidence="1">
    <location>
        <begin position="88"/>
        <end position="108"/>
    </location>
</feature>
<dbReference type="RefSeq" id="WP_148708323.1">
    <property type="nucleotide sequence ID" value="NZ_AP018161.1"/>
</dbReference>
<sequence>MFKKILIIYILLIYINNKNLLLFKNKTYYLIPFIIYNIINKNGIISKILYLFNYFLLLKIINNILFILYIIFFYFYRNKSIIFIFINYNYLYIIILILFLFIIIKFLFKNK</sequence>
<feature type="transmembrane region" description="Helical" evidence="1">
    <location>
        <begin position="56"/>
        <end position="76"/>
    </location>
</feature>
<dbReference type="KEGG" id="eor:NARRFE1_00090"/>
<proteinExistence type="predicted"/>
<keyword evidence="1" id="KW-1133">Transmembrane helix</keyword>
<feature type="transmembrane region" description="Helical" evidence="1">
    <location>
        <begin position="27"/>
        <end position="44"/>
    </location>
</feature>
<dbReference type="Proteomes" id="UP000289537">
    <property type="component" value="Chromosome"/>
</dbReference>
<dbReference type="EMBL" id="AP018161">
    <property type="protein sequence ID" value="BBA84972.1"/>
    <property type="molecule type" value="Genomic_DNA"/>
</dbReference>
<evidence type="ECO:0000313" key="2">
    <source>
        <dbReference type="EMBL" id="BBA84972.1"/>
    </source>
</evidence>
<keyword evidence="1" id="KW-0472">Membrane</keyword>
<dbReference type="AlphaFoldDB" id="A0A2Z5TI70"/>
<keyword evidence="3" id="KW-1185">Reference proteome</keyword>
<evidence type="ECO:0000256" key="1">
    <source>
        <dbReference type="SAM" id="Phobius"/>
    </source>
</evidence>
<accession>A0A2Z5TI70</accession>
<keyword evidence="1" id="KW-0812">Transmembrane</keyword>
<evidence type="ECO:0000313" key="3">
    <source>
        <dbReference type="Proteomes" id="UP000289537"/>
    </source>
</evidence>
<name>A0A2Z5TI70_9GAMM</name>